<keyword evidence="3" id="KW-1185">Reference proteome</keyword>
<reference evidence="2 3" key="1">
    <citation type="submission" date="2023-10" db="EMBL/GenBank/DDBJ databases">
        <title>Screening of Alkalihalobacillus lindianensis BZ-TG-R113 and Its Alleviation of Salt Stress on Rapeseed Growth.</title>
        <authorList>
            <person name="Zhao B."/>
            <person name="Guo T."/>
        </authorList>
    </citation>
    <scope>NUCLEOTIDE SEQUENCE [LARGE SCALE GENOMIC DNA]</scope>
    <source>
        <strain evidence="2 3">BZ-TG-R113</strain>
    </source>
</reference>
<gene>
    <name evidence="2" type="ORF">RYX56_23305</name>
</gene>
<feature type="transmembrane region" description="Helical" evidence="1">
    <location>
        <begin position="52"/>
        <end position="70"/>
    </location>
</feature>
<keyword evidence="1" id="KW-1133">Transmembrane helix</keyword>
<proteinExistence type="predicted"/>
<evidence type="ECO:0000313" key="3">
    <source>
        <dbReference type="Proteomes" id="UP001287282"/>
    </source>
</evidence>
<sequence length="86" mass="9683">NLESINGLNHYIGMRAIDPDAIPELKIIPWIMGGLVGLGLTAAALGRRWMMWTWLGAFALTMIGSLVRFYQWGYDYGHNLDMENAI</sequence>
<feature type="non-terminal residue" evidence="2">
    <location>
        <position position="1"/>
    </location>
</feature>
<keyword evidence="1" id="KW-0812">Transmembrane</keyword>
<feature type="non-terminal residue" evidence="2">
    <location>
        <position position="86"/>
    </location>
</feature>
<organism evidence="2 3">
    <name type="scientific">Alkalihalophilus lindianensis</name>
    <dbReference type="NCBI Taxonomy" id="1630542"/>
    <lineage>
        <taxon>Bacteria</taxon>
        <taxon>Bacillati</taxon>
        <taxon>Bacillota</taxon>
        <taxon>Bacilli</taxon>
        <taxon>Bacillales</taxon>
        <taxon>Bacillaceae</taxon>
        <taxon>Alkalihalophilus</taxon>
    </lineage>
</organism>
<dbReference type="Proteomes" id="UP001287282">
    <property type="component" value="Unassembled WGS sequence"/>
</dbReference>
<dbReference type="EMBL" id="JAWJBA010000529">
    <property type="protein sequence ID" value="MDV2687278.1"/>
    <property type="molecule type" value="Genomic_DNA"/>
</dbReference>
<keyword evidence="1" id="KW-0472">Membrane</keyword>
<protein>
    <submittedName>
        <fullName evidence="2">Uncharacterized protein</fullName>
    </submittedName>
</protein>
<evidence type="ECO:0000313" key="2">
    <source>
        <dbReference type="EMBL" id="MDV2687278.1"/>
    </source>
</evidence>
<evidence type="ECO:0000256" key="1">
    <source>
        <dbReference type="SAM" id="Phobius"/>
    </source>
</evidence>
<name>A0ABU3XHB5_9BACI</name>
<comment type="caution">
    <text evidence="2">The sequence shown here is derived from an EMBL/GenBank/DDBJ whole genome shotgun (WGS) entry which is preliminary data.</text>
</comment>
<feature type="transmembrane region" description="Helical" evidence="1">
    <location>
        <begin position="27"/>
        <end position="45"/>
    </location>
</feature>
<accession>A0ABU3XHB5</accession>